<reference evidence="2" key="1">
    <citation type="submission" date="2021-03" db="EMBL/GenBank/DDBJ databases">
        <authorList>
            <person name="Wang G."/>
        </authorList>
    </citation>
    <scope>NUCLEOTIDE SEQUENCE</scope>
    <source>
        <strain evidence="2">KCTC 12899</strain>
    </source>
</reference>
<dbReference type="EMBL" id="JAFREP010000004">
    <property type="protein sequence ID" value="MBO1317964.1"/>
    <property type="molecule type" value="Genomic_DNA"/>
</dbReference>
<feature type="region of interest" description="Disordered" evidence="1">
    <location>
        <begin position="53"/>
        <end position="74"/>
    </location>
</feature>
<gene>
    <name evidence="2" type="ORF">J3U88_05780</name>
</gene>
<comment type="caution">
    <text evidence="2">The sequence shown here is derived from an EMBL/GenBank/DDBJ whole genome shotgun (WGS) entry which is preliminary data.</text>
</comment>
<dbReference type="AlphaFoldDB" id="A0A8J7Q498"/>
<proteinExistence type="predicted"/>
<dbReference type="Proteomes" id="UP000664417">
    <property type="component" value="Unassembled WGS sequence"/>
</dbReference>
<dbReference type="RefSeq" id="WP_207857491.1">
    <property type="nucleotide sequence ID" value="NZ_JAFREP010000004.1"/>
</dbReference>
<evidence type="ECO:0000313" key="2">
    <source>
        <dbReference type="EMBL" id="MBO1317964.1"/>
    </source>
</evidence>
<protein>
    <submittedName>
        <fullName evidence="2">Uncharacterized protein</fullName>
    </submittedName>
</protein>
<evidence type="ECO:0000313" key="3">
    <source>
        <dbReference type="Proteomes" id="UP000664417"/>
    </source>
</evidence>
<accession>A0A8J7Q498</accession>
<evidence type="ECO:0000256" key="1">
    <source>
        <dbReference type="SAM" id="MobiDB-lite"/>
    </source>
</evidence>
<organism evidence="2 3">
    <name type="scientific">Acanthopleuribacter pedis</name>
    <dbReference type="NCBI Taxonomy" id="442870"/>
    <lineage>
        <taxon>Bacteria</taxon>
        <taxon>Pseudomonadati</taxon>
        <taxon>Acidobacteriota</taxon>
        <taxon>Holophagae</taxon>
        <taxon>Acanthopleuribacterales</taxon>
        <taxon>Acanthopleuribacteraceae</taxon>
        <taxon>Acanthopleuribacter</taxon>
    </lineage>
</organism>
<name>A0A8J7Q498_9BACT</name>
<sequence>MEIPRIDRVFVDFFKPETENIDGRLNRNSVSNQSSQDTVSISIEGLKQLEESVLSQDGTLGSDPPISDEPDGGS</sequence>
<keyword evidence="3" id="KW-1185">Reference proteome</keyword>